<name>A0AAX4K2H5_9TREE</name>
<gene>
    <name evidence="2" type="ORF">L201_006719</name>
</gene>
<reference evidence="2 3" key="1">
    <citation type="submission" date="2024-01" db="EMBL/GenBank/DDBJ databases">
        <title>Comparative genomics of Cryptococcus and Kwoniella reveals pathogenesis evolution and contrasting modes of karyotype evolution via chromosome fusion or intercentromeric recombination.</title>
        <authorList>
            <person name="Coelho M.A."/>
            <person name="David-Palma M."/>
            <person name="Shea T."/>
            <person name="Bowers K."/>
            <person name="McGinley-Smith S."/>
            <person name="Mohammad A.W."/>
            <person name="Gnirke A."/>
            <person name="Yurkov A.M."/>
            <person name="Nowrousian M."/>
            <person name="Sun S."/>
            <person name="Cuomo C.A."/>
            <person name="Heitman J."/>
        </authorList>
    </citation>
    <scope>NUCLEOTIDE SEQUENCE [LARGE SCALE GENOMIC DNA]</scope>
    <source>
        <strain evidence="2 3">CBS 6074</strain>
    </source>
</reference>
<feature type="region of interest" description="Disordered" evidence="1">
    <location>
        <begin position="104"/>
        <end position="124"/>
    </location>
</feature>
<proteinExistence type="predicted"/>
<sequence>MPDRMWARSGYEAHKRQNGQLAIQYKDLDMRKIFSDGTRVAVRVLMDGMPSLDECVMWHTPYEWGYSIKPWSKYTFYREKKADGLYEVVMNPFVEGFATSWMTSSDAQEGRYIQDSDEGSDEDD</sequence>
<dbReference type="GeneID" id="91097388"/>
<dbReference type="Proteomes" id="UP001355207">
    <property type="component" value="Chromosome 9"/>
</dbReference>
<dbReference type="AlphaFoldDB" id="A0AAX4K2H5"/>
<feature type="compositionally biased region" description="Acidic residues" evidence="1">
    <location>
        <begin position="115"/>
        <end position="124"/>
    </location>
</feature>
<accession>A0AAX4K2H5</accession>
<keyword evidence="3" id="KW-1185">Reference proteome</keyword>
<evidence type="ECO:0000256" key="1">
    <source>
        <dbReference type="SAM" id="MobiDB-lite"/>
    </source>
</evidence>
<dbReference type="RefSeq" id="XP_066078534.1">
    <property type="nucleotide sequence ID" value="XM_066222437.1"/>
</dbReference>
<evidence type="ECO:0000313" key="2">
    <source>
        <dbReference type="EMBL" id="WWC91772.1"/>
    </source>
</evidence>
<dbReference type="EMBL" id="CP144106">
    <property type="protein sequence ID" value="WWC91772.1"/>
    <property type="molecule type" value="Genomic_DNA"/>
</dbReference>
<evidence type="ECO:0000313" key="3">
    <source>
        <dbReference type="Proteomes" id="UP001355207"/>
    </source>
</evidence>
<organism evidence="2 3">
    <name type="scientific">Kwoniella dendrophila CBS 6074</name>
    <dbReference type="NCBI Taxonomy" id="1295534"/>
    <lineage>
        <taxon>Eukaryota</taxon>
        <taxon>Fungi</taxon>
        <taxon>Dikarya</taxon>
        <taxon>Basidiomycota</taxon>
        <taxon>Agaricomycotina</taxon>
        <taxon>Tremellomycetes</taxon>
        <taxon>Tremellales</taxon>
        <taxon>Cryptococcaceae</taxon>
        <taxon>Kwoniella</taxon>
    </lineage>
</organism>
<protein>
    <submittedName>
        <fullName evidence="2">Uncharacterized protein</fullName>
    </submittedName>
</protein>